<proteinExistence type="predicted"/>
<keyword evidence="3" id="KW-0460">Magnesium</keyword>
<dbReference type="PANTHER" id="PTHR13794">
    <property type="entry name" value="ENOLASE SUPERFAMILY, MANDELATE RACEMASE"/>
    <property type="match status" value="1"/>
</dbReference>
<dbReference type="Gene3D" id="3.30.390.10">
    <property type="entry name" value="Enolase-like, N-terminal domain"/>
    <property type="match status" value="1"/>
</dbReference>
<dbReference type="SUPFAM" id="SSF54826">
    <property type="entry name" value="Enolase N-terminal domain-like"/>
    <property type="match status" value="1"/>
</dbReference>
<evidence type="ECO:0000259" key="4">
    <source>
        <dbReference type="SMART" id="SM00922"/>
    </source>
</evidence>
<protein>
    <submittedName>
        <fullName evidence="5">Mandelate racemase/muconate lactonizing enzyme family protein</fullName>
    </submittedName>
</protein>
<evidence type="ECO:0000313" key="6">
    <source>
        <dbReference type="Proteomes" id="UP001151071"/>
    </source>
</evidence>
<evidence type="ECO:0000256" key="3">
    <source>
        <dbReference type="ARBA" id="ARBA00022842"/>
    </source>
</evidence>
<dbReference type="GO" id="GO:0016052">
    <property type="term" value="P:carbohydrate catabolic process"/>
    <property type="evidence" value="ECO:0007669"/>
    <property type="project" value="TreeGrafter"/>
</dbReference>
<dbReference type="PANTHER" id="PTHR13794:SF58">
    <property type="entry name" value="MITOCHONDRIAL ENOLASE SUPERFAMILY MEMBER 1"/>
    <property type="match status" value="1"/>
</dbReference>
<comment type="caution">
    <text evidence="5">The sequence shown here is derived from an EMBL/GenBank/DDBJ whole genome shotgun (WGS) entry which is preliminary data.</text>
</comment>
<organism evidence="5 6">
    <name type="scientific">Brevibacillus thermoruber</name>
    <dbReference type="NCBI Taxonomy" id="33942"/>
    <lineage>
        <taxon>Bacteria</taxon>
        <taxon>Bacillati</taxon>
        <taxon>Bacillota</taxon>
        <taxon>Bacilli</taxon>
        <taxon>Bacillales</taxon>
        <taxon>Paenibacillaceae</taxon>
        <taxon>Brevibacillus</taxon>
    </lineage>
</organism>
<dbReference type="AlphaFoldDB" id="A0A9X3Z3G9"/>
<dbReference type="InterPro" id="IPR046945">
    <property type="entry name" value="RHMD-like"/>
</dbReference>
<dbReference type="GO" id="GO:0016836">
    <property type="term" value="F:hydro-lyase activity"/>
    <property type="evidence" value="ECO:0007669"/>
    <property type="project" value="TreeGrafter"/>
</dbReference>
<dbReference type="GO" id="GO:0000287">
    <property type="term" value="F:magnesium ion binding"/>
    <property type="evidence" value="ECO:0007669"/>
    <property type="project" value="TreeGrafter"/>
</dbReference>
<dbReference type="SUPFAM" id="SSF51604">
    <property type="entry name" value="Enolase C-terminal domain-like"/>
    <property type="match status" value="1"/>
</dbReference>
<dbReference type="SFLD" id="SFLDS00001">
    <property type="entry name" value="Enolase"/>
    <property type="match status" value="1"/>
</dbReference>
<gene>
    <name evidence="5" type="ORF">O3V59_10520</name>
</gene>
<dbReference type="Gene3D" id="3.20.20.120">
    <property type="entry name" value="Enolase-like C-terminal domain"/>
    <property type="match status" value="1"/>
</dbReference>
<comment type="cofactor">
    <cofactor evidence="1">
        <name>Mg(2+)</name>
        <dbReference type="ChEBI" id="CHEBI:18420"/>
    </cofactor>
</comment>
<dbReference type="SFLD" id="SFLDG00179">
    <property type="entry name" value="mandelate_racemase"/>
    <property type="match status" value="1"/>
</dbReference>
<name>A0A9X3Z3G9_9BACL</name>
<dbReference type="InterPro" id="IPR029065">
    <property type="entry name" value="Enolase_C-like"/>
</dbReference>
<dbReference type="RefSeq" id="WP_029099978.1">
    <property type="nucleotide sequence ID" value="NZ_JAPYYP010000010.1"/>
</dbReference>
<sequence length="372" mass="42099">MQIERVETYPLLYRLAQPYGDANGCKKYRTCYLIRIITTSGADGWGEAVDWLPTLDKGFHERIVPYLMGKRVTDRLRLVEVIGKWHQRSAAAVSMALTEIAAKLAGLSVCELWGGAYHTSIPVYASFQSYSERPDWAEHSVRLVEQQVQAGFRRIKVKIGGRSWQEDRRHIERLMASLPADVQVAVDANQSYDLAAARQWEQVFSRHKNWMWLEEPMPMERTEEYAKLRQALSIPLAGGENLIHCHQYLPLLKQGAVDIIQPDPMHADGVDGFRFNLQVGRQFGHRVSPHVFDGSLARLYAIYAQACLPAWSKMDADPIEPVEWDVMENPFTRLFPVTPVNGQVALPGGAGIGVEPDWQIINALRWDGSAYA</sequence>
<dbReference type="EMBL" id="JAPYYP010000010">
    <property type="protein sequence ID" value="MDA5108797.1"/>
    <property type="molecule type" value="Genomic_DNA"/>
</dbReference>
<reference evidence="5" key="1">
    <citation type="submission" date="2022-12" db="EMBL/GenBank/DDBJ databases">
        <title>Draft genome sequence of the thermophilic strain Brevibacillus thermoruber HT42, isolated from Los Humeros, Puebla, Mexico, with biotechnological potential.</title>
        <authorList>
            <person name="Lara Sanchez J."/>
            <person name="Solis Palacios R."/>
            <person name="Bustos Baena A.S."/>
            <person name="Ruz Baez A.E."/>
            <person name="Espinosa Luna G."/>
            <person name="Oliart Ros R.M."/>
        </authorList>
    </citation>
    <scope>NUCLEOTIDE SEQUENCE</scope>
    <source>
        <strain evidence="5">HT42</strain>
    </source>
</reference>
<dbReference type="CDD" id="cd03316">
    <property type="entry name" value="MR_like"/>
    <property type="match status" value="1"/>
</dbReference>
<evidence type="ECO:0000313" key="5">
    <source>
        <dbReference type="EMBL" id="MDA5108797.1"/>
    </source>
</evidence>
<dbReference type="Pfam" id="PF13378">
    <property type="entry name" value="MR_MLE_C"/>
    <property type="match status" value="1"/>
</dbReference>
<dbReference type="Proteomes" id="UP001151071">
    <property type="component" value="Unassembled WGS sequence"/>
</dbReference>
<dbReference type="SMART" id="SM00922">
    <property type="entry name" value="MR_MLE"/>
    <property type="match status" value="1"/>
</dbReference>
<accession>A0A9X3Z3G9</accession>
<keyword evidence="6" id="KW-1185">Reference proteome</keyword>
<dbReference type="InterPro" id="IPR013341">
    <property type="entry name" value="Mandelate_racemase_N_dom"/>
</dbReference>
<dbReference type="InterPro" id="IPR036849">
    <property type="entry name" value="Enolase-like_C_sf"/>
</dbReference>
<evidence type="ECO:0000256" key="1">
    <source>
        <dbReference type="ARBA" id="ARBA00001946"/>
    </source>
</evidence>
<dbReference type="Pfam" id="PF02746">
    <property type="entry name" value="MR_MLE_N"/>
    <property type="match status" value="1"/>
</dbReference>
<dbReference type="InterPro" id="IPR029017">
    <property type="entry name" value="Enolase-like_N"/>
</dbReference>
<keyword evidence="2" id="KW-0479">Metal-binding</keyword>
<evidence type="ECO:0000256" key="2">
    <source>
        <dbReference type="ARBA" id="ARBA00022723"/>
    </source>
</evidence>
<feature type="domain" description="Mandelate racemase/muconate lactonizing enzyme C-terminal" evidence="4">
    <location>
        <begin position="137"/>
        <end position="235"/>
    </location>
</feature>
<dbReference type="InterPro" id="IPR013342">
    <property type="entry name" value="Mandelate_racemase_C"/>
</dbReference>